<dbReference type="Gene3D" id="1.25.40.20">
    <property type="entry name" value="Ankyrin repeat-containing domain"/>
    <property type="match status" value="1"/>
</dbReference>
<comment type="caution">
    <text evidence="2">The sequence shown here is derived from an EMBL/GenBank/DDBJ whole genome shotgun (WGS) entry which is preliminary data.</text>
</comment>
<evidence type="ECO:0000313" key="2">
    <source>
        <dbReference type="EMBL" id="KAK8878100.1"/>
    </source>
</evidence>
<dbReference type="Proteomes" id="UP001470230">
    <property type="component" value="Unassembled WGS sequence"/>
</dbReference>
<sequence>MKSQYYLQKRKNIQACIINFIDEENKNDEKLLILKDIFKDQEMYESRDEIIELFHFLTKLANNHHQSASFFTKIEQLISLFKNEITKFLSQTEIFQIFMKNKRILLFLIEQKIFTIDHSMSECMIARGNKKGEYQFYFYKEIKTFIDIEFNIETDFDIKRKIGQNDSYISQLIRNDLIDDFIAYTNQTCQSLSANINSSIYETNSFLIKNEPTTLIEYSAFFGSIQIFKYLYLNQVKLTSSLWIYAIHGRNPEIIHFLEENHIKPKDKTYKECLIEAIKCHHNEIADYFINNHNLHADDLLSSIFKYYNYNSFPKNLENEFILYNACHYDYISLVKLLLKNANLNINALIIKTF</sequence>
<organism evidence="2 3">
    <name type="scientific">Tritrichomonas musculus</name>
    <dbReference type="NCBI Taxonomy" id="1915356"/>
    <lineage>
        <taxon>Eukaryota</taxon>
        <taxon>Metamonada</taxon>
        <taxon>Parabasalia</taxon>
        <taxon>Tritrichomonadida</taxon>
        <taxon>Tritrichomonadidae</taxon>
        <taxon>Tritrichomonas</taxon>
    </lineage>
</organism>
<gene>
    <name evidence="2" type="ORF">M9Y10_004863</name>
</gene>
<keyword evidence="3" id="KW-1185">Reference proteome</keyword>
<accession>A0ABR2JK31</accession>
<evidence type="ECO:0000313" key="3">
    <source>
        <dbReference type="Proteomes" id="UP001470230"/>
    </source>
</evidence>
<dbReference type="PANTHER" id="PTHR24159">
    <property type="match status" value="1"/>
</dbReference>
<protein>
    <recommendedName>
        <fullName evidence="1">DUF3447 domain-containing protein</fullName>
    </recommendedName>
</protein>
<evidence type="ECO:0000259" key="1">
    <source>
        <dbReference type="Pfam" id="PF11929"/>
    </source>
</evidence>
<dbReference type="EMBL" id="JAPFFF010000011">
    <property type="protein sequence ID" value="KAK8878100.1"/>
    <property type="molecule type" value="Genomic_DNA"/>
</dbReference>
<dbReference type="InterPro" id="IPR020683">
    <property type="entry name" value="DUF3447"/>
</dbReference>
<dbReference type="InterPro" id="IPR036770">
    <property type="entry name" value="Ankyrin_rpt-contain_sf"/>
</dbReference>
<feature type="domain" description="DUF3447" evidence="1">
    <location>
        <begin position="236"/>
        <end position="313"/>
    </location>
</feature>
<name>A0ABR2JK31_9EUKA</name>
<proteinExistence type="predicted"/>
<dbReference type="PANTHER" id="PTHR24159:SF5">
    <property type="entry name" value="ANK_REP_REGION DOMAIN-CONTAINING PROTEIN"/>
    <property type="match status" value="1"/>
</dbReference>
<reference evidence="2 3" key="1">
    <citation type="submission" date="2024-04" db="EMBL/GenBank/DDBJ databases">
        <title>Tritrichomonas musculus Genome.</title>
        <authorList>
            <person name="Alves-Ferreira E."/>
            <person name="Grigg M."/>
            <person name="Lorenzi H."/>
            <person name="Galac M."/>
        </authorList>
    </citation>
    <scope>NUCLEOTIDE SEQUENCE [LARGE SCALE GENOMIC DNA]</scope>
    <source>
        <strain evidence="2 3">EAF2021</strain>
    </source>
</reference>
<dbReference type="Pfam" id="PF11929">
    <property type="entry name" value="DUF3447"/>
    <property type="match status" value="1"/>
</dbReference>
<dbReference type="SUPFAM" id="SSF48403">
    <property type="entry name" value="Ankyrin repeat"/>
    <property type="match status" value="1"/>
</dbReference>